<gene>
    <name evidence="3" type="ORF">BU16DRAFT_561309</name>
</gene>
<dbReference type="SUPFAM" id="SSF47769">
    <property type="entry name" value="SAM/Pointed domain"/>
    <property type="match status" value="1"/>
</dbReference>
<name>A0A6A6QWL7_9PEZI</name>
<dbReference type="Proteomes" id="UP000799750">
    <property type="component" value="Unassembled WGS sequence"/>
</dbReference>
<reference evidence="3" key="1">
    <citation type="journal article" date="2020" name="Stud. Mycol.">
        <title>101 Dothideomycetes genomes: a test case for predicting lifestyles and emergence of pathogens.</title>
        <authorList>
            <person name="Haridas S."/>
            <person name="Albert R."/>
            <person name="Binder M."/>
            <person name="Bloem J."/>
            <person name="Labutti K."/>
            <person name="Salamov A."/>
            <person name="Andreopoulos B."/>
            <person name="Baker S."/>
            <person name="Barry K."/>
            <person name="Bills G."/>
            <person name="Bluhm B."/>
            <person name="Cannon C."/>
            <person name="Castanera R."/>
            <person name="Culley D."/>
            <person name="Daum C."/>
            <person name="Ezra D."/>
            <person name="Gonzalez J."/>
            <person name="Henrissat B."/>
            <person name="Kuo A."/>
            <person name="Liang C."/>
            <person name="Lipzen A."/>
            <person name="Lutzoni F."/>
            <person name="Magnuson J."/>
            <person name="Mondo S."/>
            <person name="Nolan M."/>
            <person name="Ohm R."/>
            <person name="Pangilinan J."/>
            <person name="Park H.-J."/>
            <person name="Ramirez L."/>
            <person name="Alfaro M."/>
            <person name="Sun H."/>
            <person name="Tritt A."/>
            <person name="Yoshinaga Y."/>
            <person name="Zwiers L.-H."/>
            <person name="Turgeon B."/>
            <person name="Goodwin S."/>
            <person name="Spatafora J."/>
            <person name="Crous P."/>
            <person name="Grigoriev I."/>
        </authorList>
    </citation>
    <scope>NUCLEOTIDE SEQUENCE</scope>
    <source>
        <strain evidence="3">CBS 269.34</strain>
    </source>
</reference>
<feature type="compositionally biased region" description="Basic and acidic residues" evidence="1">
    <location>
        <begin position="57"/>
        <end position="69"/>
    </location>
</feature>
<dbReference type="EMBL" id="MU004188">
    <property type="protein sequence ID" value="KAF2496494.1"/>
    <property type="molecule type" value="Genomic_DNA"/>
</dbReference>
<evidence type="ECO:0000256" key="1">
    <source>
        <dbReference type="SAM" id="MobiDB-lite"/>
    </source>
</evidence>
<protein>
    <recommendedName>
        <fullName evidence="2">SAM domain-containing protein</fullName>
    </recommendedName>
</protein>
<evidence type="ECO:0000259" key="2">
    <source>
        <dbReference type="PROSITE" id="PS50105"/>
    </source>
</evidence>
<dbReference type="Gene3D" id="1.10.150.50">
    <property type="entry name" value="Transcription Factor, Ets-1"/>
    <property type="match status" value="1"/>
</dbReference>
<feature type="region of interest" description="Disordered" evidence="1">
    <location>
        <begin position="55"/>
        <end position="94"/>
    </location>
</feature>
<evidence type="ECO:0000313" key="3">
    <source>
        <dbReference type="EMBL" id="KAF2496494.1"/>
    </source>
</evidence>
<keyword evidence="4" id="KW-1185">Reference proteome</keyword>
<dbReference type="InterPro" id="IPR013761">
    <property type="entry name" value="SAM/pointed_sf"/>
</dbReference>
<dbReference type="OrthoDB" id="1919336at2759"/>
<feature type="domain" description="SAM" evidence="2">
    <location>
        <begin position="1"/>
        <end position="44"/>
    </location>
</feature>
<dbReference type="PROSITE" id="PS50105">
    <property type="entry name" value="SAM_DOMAIN"/>
    <property type="match status" value="1"/>
</dbReference>
<organism evidence="3 4">
    <name type="scientific">Lophium mytilinum</name>
    <dbReference type="NCBI Taxonomy" id="390894"/>
    <lineage>
        <taxon>Eukaryota</taxon>
        <taxon>Fungi</taxon>
        <taxon>Dikarya</taxon>
        <taxon>Ascomycota</taxon>
        <taxon>Pezizomycotina</taxon>
        <taxon>Dothideomycetes</taxon>
        <taxon>Pleosporomycetidae</taxon>
        <taxon>Mytilinidiales</taxon>
        <taxon>Mytilinidiaceae</taxon>
        <taxon>Lophium</taxon>
    </lineage>
</organism>
<sequence>MADLTATLRRLGLAEYHDTFMRNGVADWDTVGMLTEEDLKELGVKLGHRRILQRAATDTHSHEASRKPSEEEDTNSNTCSEYPTKSTRPIQASDHSCRLSQAMDNYFGLILSKDTSERRKFDNFLSLAPHPTLISTFHLREILLKYTKDYVLSEVLIDGHLSDGMIDILRETNVFTDAYDFPRATSRSFSVGYVQGQLDAVLAAISPDPTRLEEDLEDATMSMLEDFDSPSAEDTED</sequence>
<proteinExistence type="predicted"/>
<dbReference type="CDD" id="cd09487">
    <property type="entry name" value="SAM_superfamily"/>
    <property type="match status" value="1"/>
</dbReference>
<dbReference type="Pfam" id="PF00536">
    <property type="entry name" value="SAM_1"/>
    <property type="match status" value="1"/>
</dbReference>
<dbReference type="InterPro" id="IPR001660">
    <property type="entry name" value="SAM"/>
</dbReference>
<evidence type="ECO:0000313" key="4">
    <source>
        <dbReference type="Proteomes" id="UP000799750"/>
    </source>
</evidence>
<dbReference type="AlphaFoldDB" id="A0A6A6QWL7"/>
<accession>A0A6A6QWL7</accession>
<feature type="compositionally biased region" description="Polar residues" evidence="1">
    <location>
        <begin position="75"/>
        <end position="94"/>
    </location>
</feature>
<dbReference type="SMART" id="SM00454">
    <property type="entry name" value="SAM"/>
    <property type="match status" value="1"/>
</dbReference>